<protein>
    <submittedName>
        <fullName evidence="1">Uncharacterized protein</fullName>
    </submittedName>
</protein>
<gene>
    <name evidence="1" type="ORF">C0Q70_21356</name>
</gene>
<reference evidence="1 2" key="1">
    <citation type="submission" date="2018-04" db="EMBL/GenBank/DDBJ databases">
        <title>The genome of golden apple snail Pomacea canaliculata provides insight into stress tolerance and invasive adaptation.</title>
        <authorList>
            <person name="Liu C."/>
            <person name="Liu B."/>
            <person name="Ren Y."/>
            <person name="Zhang Y."/>
            <person name="Wang H."/>
            <person name="Li S."/>
            <person name="Jiang F."/>
            <person name="Yin L."/>
            <person name="Zhang G."/>
            <person name="Qian W."/>
            <person name="Fan W."/>
        </authorList>
    </citation>
    <scope>NUCLEOTIDE SEQUENCE [LARGE SCALE GENOMIC DNA]</scope>
    <source>
        <strain evidence="1">SZHN2017</strain>
        <tissue evidence="1">Muscle</tissue>
    </source>
</reference>
<dbReference type="AlphaFoldDB" id="A0A2T7NCA5"/>
<keyword evidence="2" id="KW-1185">Reference proteome</keyword>
<proteinExistence type="predicted"/>
<name>A0A2T7NCA5_POMCA</name>
<accession>A0A2T7NCA5</accession>
<comment type="caution">
    <text evidence="1">The sequence shown here is derived from an EMBL/GenBank/DDBJ whole genome shotgun (WGS) entry which is preliminary data.</text>
</comment>
<evidence type="ECO:0000313" key="2">
    <source>
        <dbReference type="Proteomes" id="UP000245119"/>
    </source>
</evidence>
<evidence type="ECO:0000313" key="1">
    <source>
        <dbReference type="EMBL" id="PVD18803.1"/>
    </source>
</evidence>
<dbReference type="OrthoDB" id="3219396at2759"/>
<organism evidence="1 2">
    <name type="scientific">Pomacea canaliculata</name>
    <name type="common">Golden apple snail</name>
    <dbReference type="NCBI Taxonomy" id="400727"/>
    <lineage>
        <taxon>Eukaryota</taxon>
        <taxon>Metazoa</taxon>
        <taxon>Spiralia</taxon>
        <taxon>Lophotrochozoa</taxon>
        <taxon>Mollusca</taxon>
        <taxon>Gastropoda</taxon>
        <taxon>Caenogastropoda</taxon>
        <taxon>Architaenioglossa</taxon>
        <taxon>Ampullarioidea</taxon>
        <taxon>Ampullariidae</taxon>
        <taxon>Pomacea</taxon>
    </lineage>
</organism>
<dbReference type="Proteomes" id="UP000245119">
    <property type="component" value="Linkage Group LG14"/>
</dbReference>
<dbReference type="EMBL" id="PZQS01000014">
    <property type="protein sequence ID" value="PVD18803.1"/>
    <property type="molecule type" value="Genomic_DNA"/>
</dbReference>
<sequence>MKSNEVWEKIYLIYNKQPLSQELLMLVELRGWREVFFTNKLQLQMQLRRLATKGETAFLTQEPDDGTKT</sequence>